<organism evidence="2 3">
    <name type="scientific">Psychrobacter pacificensis</name>
    <dbReference type="NCBI Taxonomy" id="112002"/>
    <lineage>
        <taxon>Bacteria</taxon>
        <taxon>Pseudomonadati</taxon>
        <taxon>Pseudomonadota</taxon>
        <taxon>Gammaproteobacteria</taxon>
        <taxon>Moraxellales</taxon>
        <taxon>Moraxellaceae</taxon>
        <taxon>Psychrobacter</taxon>
    </lineage>
</organism>
<dbReference type="Proteomes" id="UP001156645">
    <property type="component" value="Unassembled WGS sequence"/>
</dbReference>
<feature type="transmembrane region" description="Helical" evidence="1">
    <location>
        <begin position="23"/>
        <end position="42"/>
    </location>
</feature>
<gene>
    <name evidence="2" type="ORF">GCM10007915_02770</name>
</gene>
<evidence type="ECO:0000313" key="3">
    <source>
        <dbReference type="Proteomes" id="UP001156645"/>
    </source>
</evidence>
<evidence type="ECO:0000256" key="1">
    <source>
        <dbReference type="SAM" id="Phobius"/>
    </source>
</evidence>
<evidence type="ECO:0000313" key="2">
    <source>
        <dbReference type="EMBL" id="GLR28039.1"/>
    </source>
</evidence>
<reference evidence="3" key="1">
    <citation type="journal article" date="2019" name="Int. J. Syst. Evol. Microbiol.">
        <title>The Global Catalogue of Microorganisms (GCM) 10K type strain sequencing project: providing services to taxonomists for standard genome sequencing and annotation.</title>
        <authorList>
            <consortium name="The Broad Institute Genomics Platform"/>
            <consortium name="The Broad Institute Genome Sequencing Center for Infectious Disease"/>
            <person name="Wu L."/>
            <person name="Ma J."/>
        </authorList>
    </citation>
    <scope>NUCLEOTIDE SEQUENCE [LARGE SCALE GENOMIC DNA]</scope>
    <source>
        <strain evidence="3">NBRC 103191</strain>
    </source>
</reference>
<comment type="caution">
    <text evidence="2">The sequence shown here is derived from an EMBL/GenBank/DDBJ whole genome shotgun (WGS) entry which is preliminary data.</text>
</comment>
<keyword evidence="3" id="KW-1185">Reference proteome</keyword>
<proteinExistence type="predicted"/>
<name>A0ABQ5YZE9_9GAMM</name>
<protein>
    <submittedName>
        <fullName evidence="2">Uncharacterized protein</fullName>
    </submittedName>
</protein>
<keyword evidence="1" id="KW-0472">Membrane</keyword>
<accession>A0ABQ5YZE9</accession>
<dbReference type="EMBL" id="BSOK01000007">
    <property type="protein sequence ID" value="GLR28039.1"/>
    <property type="molecule type" value="Genomic_DNA"/>
</dbReference>
<sequence>MATSVGAIVINGVLKQDVWLNKFNWSLIMLILSINTSVFYRFTDLFPLLSSFILSYVIEIL</sequence>
<keyword evidence="1" id="KW-0812">Transmembrane</keyword>
<keyword evidence="1" id="KW-1133">Transmembrane helix</keyword>